<dbReference type="EMBL" id="UEGW01000001">
    <property type="protein sequence ID" value="SRX92911.1"/>
    <property type="molecule type" value="Genomic_DNA"/>
</dbReference>
<evidence type="ECO:0000313" key="3">
    <source>
        <dbReference type="Proteomes" id="UP000252015"/>
    </source>
</evidence>
<dbReference type="Pfam" id="PF10774">
    <property type="entry name" value="DUF4226"/>
    <property type="match status" value="1"/>
</dbReference>
<organism evidence="2 3">
    <name type="scientific">Mycobacterium shimoidei</name>
    <dbReference type="NCBI Taxonomy" id="29313"/>
    <lineage>
        <taxon>Bacteria</taxon>
        <taxon>Bacillati</taxon>
        <taxon>Actinomycetota</taxon>
        <taxon>Actinomycetes</taxon>
        <taxon>Mycobacteriales</taxon>
        <taxon>Mycobacteriaceae</taxon>
        <taxon>Mycobacterium</taxon>
    </lineage>
</organism>
<accession>A0A1E3TLC3</accession>
<name>A0A1E3TLC3_MYCSH</name>
<keyword evidence="3" id="KW-1185">Reference proteome</keyword>
<dbReference type="Proteomes" id="UP000252015">
    <property type="component" value="Unassembled WGS sequence"/>
</dbReference>
<feature type="compositionally biased region" description="Basic and acidic residues" evidence="1">
    <location>
        <begin position="224"/>
        <end position="234"/>
    </location>
</feature>
<dbReference type="OrthoDB" id="4761006at2"/>
<reference evidence="2 3" key="1">
    <citation type="submission" date="2018-05" db="EMBL/GenBank/DDBJ databases">
        <authorList>
            <consortium name="IHU Genomes"/>
        </authorList>
    </citation>
    <scope>NUCLEOTIDE SEQUENCE [LARGE SCALE GENOMIC DNA]</scope>
    <source>
        <strain evidence="2 3">P7336</strain>
    </source>
</reference>
<sequence length="385" mass="39499">MQGPVPQRQLGDAADSIRCAEAHLAHQNSAVAQIDLQVINAILNAHLQTVQGRDALDRLQQDIQAAIRTRTDLDTPSGARDMQRFLIGKLRDIRAVVADTGLDDTSKSALMAAWTSLYDSSRTLDSPDSPAPGKAPTALPEAEMDPYLDSLVDDYPDLMSTDPAPRGDAAMPMPPTMPGFPGLGGGAVPGSIPPLGMPGAMPSPGSAPELGRGSSEPVDDVPEDLLREEDRGSADADQPGSDDDAPAPSATAEAPPPSGPTTVTLPSGETVTAASPQLAAAIKAAASGTPIPDAFRQQGITIPPAGTAVTEPIDPERVVPGDIGMFTDHHALALGNSKALLNGQIQHISTVKGPSFLGWEHPPAPVSAAAPARPEAPAPTRPAGG</sequence>
<dbReference type="STRING" id="29313.BHQ16_00435"/>
<evidence type="ECO:0000256" key="1">
    <source>
        <dbReference type="SAM" id="MobiDB-lite"/>
    </source>
</evidence>
<dbReference type="InterPro" id="IPR019710">
    <property type="entry name" value="DUF4226"/>
</dbReference>
<feature type="region of interest" description="Disordered" evidence="1">
    <location>
        <begin position="295"/>
        <end position="314"/>
    </location>
</feature>
<feature type="region of interest" description="Disordered" evidence="1">
    <location>
        <begin position="359"/>
        <end position="385"/>
    </location>
</feature>
<feature type="compositionally biased region" description="Pro residues" evidence="1">
    <location>
        <begin position="374"/>
        <end position="385"/>
    </location>
</feature>
<gene>
    <name evidence="2" type="ORF">MSP7336_01140</name>
</gene>
<feature type="compositionally biased region" description="Acidic residues" evidence="1">
    <location>
        <begin position="142"/>
        <end position="156"/>
    </location>
</feature>
<feature type="region of interest" description="Disordered" evidence="1">
    <location>
        <begin position="121"/>
        <end position="268"/>
    </location>
</feature>
<dbReference type="AlphaFoldDB" id="A0A1E3TLC3"/>
<proteinExistence type="predicted"/>
<evidence type="ECO:0000313" key="2">
    <source>
        <dbReference type="EMBL" id="SRX92911.1"/>
    </source>
</evidence>
<protein>
    <recommendedName>
        <fullName evidence="4">DUF4226 domain-containing protein</fullName>
    </recommendedName>
</protein>
<dbReference type="RefSeq" id="WP_069394032.1">
    <property type="nucleotide sequence ID" value="NZ_JACKUN010000022.1"/>
</dbReference>
<evidence type="ECO:0008006" key="4">
    <source>
        <dbReference type="Google" id="ProtNLM"/>
    </source>
</evidence>